<dbReference type="PANTHER" id="PTHR43776:SF7">
    <property type="entry name" value="D,D-DIPEPTIDE TRANSPORT ATP-BINDING PROTEIN DDPF-RELATED"/>
    <property type="match status" value="1"/>
</dbReference>
<dbReference type="InterPro" id="IPR013563">
    <property type="entry name" value="Oligopep_ABC_C"/>
</dbReference>
<evidence type="ECO:0000256" key="3">
    <source>
        <dbReference type="ARBA" id="ARBA00022741"/>
    </source>
</evidence>
<name>A0A4Z0W8K1_9BACT</name>
<dbReference type="PROSITE" id="PS00211">
    <property type="entry name" value="ABC_TRANSPORTER_1"/>
    <property type="match status" value="1"/>
</dbReference>
<gene>
    <name evidence="6" type="ORF">E4650_02080</name>
</gene>
<dbReference type="Pfam" id="PF00005">
    <property type="entry name" value="ABC_tran"/>
    <property type="match status" value="1"/>
</dbReference>
<dbReference type="GO" id="GO:0016887">
    <property type="term" value="F:ATP hydrolysis activity"/>
    <property type="evidence" value="ECO:0007669"/>
    <property type="project" value="InterPro"/>
</dbReference>
<keyword evidence="3" id="KW-0547">Nucleotide-binding</keyword>
<dbReference type="SMART" id="SM00382">
    <property type="entry name" value="AAA"/>
    <property type="match status" value="1"/>
</dbReference>
<dbReference type="PROSITE" id="PS50893">
    <property type="entry name" value="ABC_TRANSPORTER_2"/>
    <property type="match status" value="1"/>
</dbReference>
<comment type="similarity">
    <text evidence="1">Belongs to the ABC transporter superfamily.</text>
</comment>
<protein>
    <submittedName>
        <fullName evidence="6">ABC transporter ATP-binding protein</fullName>
    </submittedName>
</protein>
<dbReference type="NCBIfam" id="TIGR01727">
    <property type="entry name" value="oligo_HPY"/>
    <property type="match status" value="1"/>
</dbReference>
<dbReference type="AlphaFoldDB" id="A0A4Z0W8K1"/>
<dbReference type="InterPro" id="IPR050319">
    <property type="entry name" value="ABC_transp_ATP-bind"/>
</dbReference>
<dbReference type="InterPro" id="IPR003593">
    <property type="entry name" value="AAA+_ATPase"/>
</dbReference>
<evidence type="ECO:0000313" key="7">
    <source>
        <dbReference type="Proteomes" id="UP000297288"/>
    </source>
</evidence>
<dbReference type="Pfam" id="PF08352">
    <property type="entry name" value="oligo_HPY"/>
    <property type="match status" value="1"/>
</dbReference>
<proteinExistence type="inferred from homology"/>
<evidence type="ECO:0000256" key="1">
    <source>
        <dbReference type="ARBA" id="ARBA00005417"/>
    </source>
</evidence>
<reference evidence="6 7" key="1">
    <citation type="submission" date="2019-04" db="EMBL/GenBank/DDBJ databases">
        <title>Draft genome sequence data and analysis of a Fermenting Bacterium, Geotoga petraea strain HO-Geo1, isolated from heavy-oil petroleum reservoir in Russia.</title>
        <authorList>
            <person name="Grouzdev D.S."/>
            <person name="Semenova E.M."/>
            <person name="Sokolova D.S."/>
            <person name="Tourova T.P."/>
            <person name="Poltaraus A.B."/>
            <person name="Nazina T.N."/>
        </authorList>
    </citation>
    <scope>NUCLEOTIDE SEQUENCE [LARGE SCALE GENOMIC DNA]</scope>
    <source>
        <strain evidence="6 7">HO-Geo1</strain>
    </source>
</reference>
<evidence type="ECO:0000259" key="5">
    <source>
        <dbReference type="PROSITE" id="PS50893"/>
    </source>
</evidence>
<dbReference type="GO" id="GO:0055085">
    <property type="term" value="P:transmembrane transport"/>
    <property type="evidence" value="ECO:0007669"/>
    <property type="project" value="UniProtKB-ARBA"/>
</dbReference>
<dbReference type="PANTHER" id="PTHR43776">
    <property type="entry name" value="TRANSPORT ATP-BINDING PROTEIN"/>
    <property type="match status" value="1"/>
</dbReference>
<dbReference type="Proteomes" id="UP000297288">
    <property type="component" value="Unassembled WGS sequence"/>
</dbReference>
<dbReference type="InterPro" id="IPR003439">
    <property type="entry name" value="ABC_transporter-like_ATP-bd"/>
</dbReference>
<organism evidence="6 7">
    <name type="scientific">Geotoga petraea</name>
    <dbReference type="NCBI Taxonomy" id="28234"/>
    <lineage>
        <taxon>Bacteria</taxon>
        <taxon>Thermotogati</taxon>
        <taxon>Thermotogota</taxon>
        <taxon>Thermotogae</taxon>
        <taxon>Petrotogales</taxon>
        <taxon>Petrotogaceae</taxon>
        <taxon>Geotoga</taxon>
    </lineage>
</organism>
<keyword evidence="4 6" id="KW-0067">ATP-binding</keyword>
<evidence type="ECO:0000256" key="2">
    <source>
        <dbReference type="ARBA" id="ARBA00022448"/>
    </source>
</evidence>
<sequence>MNVENNTILKIENLKKYFKSTKGIVKAVDGISLEIEKGDTFGLVGESGCGKSTFVRTILKLINQTDGKIFFRNEDISSFDKNTSRKLRKIMGMVFQNPHSSLNPRMTVYDTISRPLLIHKITKNKQDTTIKIVELLKSMGLQAEHMIRFPHELSGGQKQRIAIARALAVEPEIVFLDEPTSALDVSVQTKILKLLEQAKKDRDLTYFYISHDINLIRVVSNKIGVMYLGKMVETGQTQKIFEKPLHPYTQGLFKSVPEPDPDKKLPEDMLTGEVPSPINPPNGCNFHPRCPYAKSICKEKEPELKSYEDGRLIACHLYLK</sequence>
<dbReference type="Gene3D" id="3.40.50.300">
    <property type="entry name" value="P-loop containing nucleotide triphosphate hydrolases"/>
    <property type="match status" value="1"/>
</dbReference>
<evidence type="ECO:0000313" key="6">
    <source>
        <dbReference type="EMBL" id="TGG89344.1"/>
    </source>
</evidence>
<dbReference type="SUPFAM" id="SSF52540">
    <property type="entry name" value="P-loop containing nucleoside triphosphate hydrolases"/>
    <property type="match status" value="1"/>
</dbReference>
<dbReference type="CDD" id="cd03257">
    <property type="entry name" value="ABC_NikE_OppD_transporters"/>
    <property type="match status" value="1"/>
</dbReference>
<dbReference type="InterPro" id="IPR027417">
    <property type="entry name" value="P-loop_NTPase"/>
</dbReference>
<feature type="domain" description="ABC transporter" evidence="5">
    <location>
        <begin position="9"/>
        <end position="253"/>
    </location>
</feature>
<dbReference type="GO" id="GO:0015833">
    <property type="term" value="P:peptide transport"/>
    <property type="evidence" value="ECO:0007669"/>
    <property type="project" value="InterPro"/>
</dbReference>
<keyword evidence="2" id="KW-0813">Transport</keyword>
<dbReference type="FunFam" id="3.40.50.300:FF:000016">
    <property type="entry name" value="Oligopeptide ABC transporter ATP-binding component"/>
    <property type="match status" value="1"/>
</dbReference>
<dbReference type="InterPro" id="IPR017871">
    <property type="entry name" value="ABC_transporter-like_CS"/>
</dbReference>
<dbReference type="EMBL" id="SRME01000001">
    <property type="protein sequence ID" value="TGG89344.1"/>
    <property type="molecule type" value="Genomic_DNA"/>
</dbReference>
<dbReference type="OrthoDB" id="41661at2"/>
<comment type="caution">
    <text evidence="6">The sequence shown here is derived from an EMBL/GenBank/DDBJ whole genome shotgun (WGS) entry which is preliminary data.</text>
</comment>
<dbReference type="GO" id="GO:0005524">
    <property type="term" value="F:ATP binding"/>
    <property type="evidence" value="ECO:0007669"/>
    <property type="project" value="UniProtKB-KW"/>
</dbReference>
<evidence type="ECO:0000256" key="4">
    <source>
        <dbReference type="ARBA" id="ARBA00022840"/>
    </source>
</evidence>
<accession>A0A4Z0W8K1</accession>